<evidence type="ECO:0000256" key="6">
    <source>
        <dbReference type="PIRSR" id="PIRSR000102-3"/>
    </source>
</evidence>
<dbReference type="Proteomes" id="UP000503313">
    <property type="component" value="Chromosome"/>
</dbReference>
<evidence type="ECO:0000256" key="1">
    <source>
        <dbReference type="ARBA" id="ARBA00022532"/>
    </source>
</evidence>
<dbReference type="InterPro" id="IPR011275">
    <property type="entry name" value="Malate_DH_type3"/>
</dbReference>
<dbReference type="SUPFAM" id="SSF56327">
    <property type="entry name" value="LDH C-terminal domain-like"/>
    <property type="match status" value="1"/>
</dbReference>
<dbReference type="Gene3D" id="3.40.50.720">
    <property type="entry name" value="NAD(P)-binding Rossmann-like Domain"/>
    <property type="match status" value="1"/>
</dbReference>
<dbReference type="PANTHER" id="PTHR43128">
    <property type="entry name" value="L-2-HYDROXYCARBOXYLATE DEHYDROGENASE (NAD(P)(+))"/>
    <property type="match status" value="1"/>
</dbReference>
<gene>
    <name evidence="10" type="primary">mdh2</name>
    <name evidence="10" type="ORF">ADFLV_2558</name>
</gene>
<feature type="binding site" evidence="6">
    <location>
        <begin position="120"/>
        <end position="122"/>
    </location>
    <ligand>
        <name>NAD(+)</name>
        <dbReference type="ChEBI" id="CHEBI:57540"/>
    </ligand>
</feature>
<feature type="binding site" evidence="5">
    <location>
        <position position="84"/>
    </location>
    <ligand>
        <name>substrate</name>
    </ligand>
</feature>
<dbReference type="SUPFAM" id="SSF51735">
    <property type="entry name" value="NAD(P)-binding Rossmann-fold domains"/>
    <property type="match status" value="1"/>
</dbReference>
<dbReference type="AlphaFoldDB" id="A0AAE7BIC6"/>
<keyword evidence="3 6" id="KW-0520">NAD</keyword>
<feature type="active site" description="Proton acceptor" evidence="4">
    <location>
        <position position="175"/>
    </location>
</feature>
<dbReference type="InterPro" id="IPR001557">
    <property type="entry name" value="L-lactate/malate_DH"/>
</dbReference>
<feature type="binding site" evidence="5">
    <location>
        <position position="90"/>
    </location>
    <ligand>
        <name>substrate</name>
    </ligand>
</feature>
<feature type="domain" description="Lactate/malate dehydrogenase N-terminal" evidence="8">
    <location>
        <begin position="5"/>
        <end position="144"/>
    </location>
</feature>
<evidence type="ECO:0000313" key="11">
    <source>
        <dbReference type="Proteomes" id="UP000503313"/>
    </source>
</evidence>
<evidence type="ECO:0000256" key="3">
    <source>
        <dbReference type="ARBA" id="ARBA00023027"/>
    </source>
</evidence>
<dbReference type="GO" id="GO:0030060">
    <property type="term" value="F:L-malate dehydrogenase (NAD+) activity"/>
    <property type="evidence" value="ECO:0007669"/>
    <property type="project" value="UniProtKB-EC"/>
</dbReference>
<evidence type="ECO:0000256" key="5">
    <source>
        <dbReference type="PIRSR" id="PIRSR000102-2"/>
    </source>
</evidence>
<reference evidence="10 11" key="1">
    <citation type="submission" date="2020-05" db="EMBL/GenBank/DDBJ databases">
        <title>Complete genome sequencing of Campylobacter and Arcobacter type strains.</title>
        <authorList>
            <person name="Miller W.G."/>
            <person name="Yee E."/>
        </authorList>
    </citation>
    <scope>NUCLEOTIDE SEQUENCE [LARGE SCALE GENOMIC DNA]</scope>
    <source>
        <strain evidence="10 11">LMG 25694</strain>
    </source>
</reference>
<dbReference type="Gene3D" id="3.90.110.10">
    <property type="entry name" value="Lactate dehydrogenase/glycoside hydrolase, family 4, C-terminal"/>
    <property type="match status" value="1"/>
</dbReference>
<feature type="binding site" evidence="5">
    <location>
        <position position="153"/>
    </location>
    <ligand>
        <name>substrate</name>
    </ligand>
</feature>
<evidence type="ECO:0000259" key="8">
    <source>
        <dbReference type="Pfam" id="PF00056"/>
    </source>
</evidence>
<dbReference type="EC" id="1.1.1.37" evidence="10"/>
<feature type="binding site" evidence="6">
    <location>
        <position position="35"/>
    </location>
    <ligand>
        <name>NAD(+)</name>
        <dbReference type="ChEBI" id="CHEBI:57540"/>
    </ligand>
</feature>
<accession>A0AAE7BIC6</accession>
<sequence>MGYKKVGIVGIGNVGSSIAYNLALKNICNKILLKDLREDFTKAIALDISQAISSVNSKTIIEAVHSDEKFKDCDIVVITAGIARKPGMSRDDLLFTNAKIMNLIVQNVAKYNKDAILVIVSNPLDAMVYSALKASNFPRNKVLGMAGILDSSRMAYFIKEKIGYKKIEAMVLGGHGDDMVPLIKETKVDGVPLDEVLNENEIKNIIQKTRNGGIEIVKLLQTGSAYYAPAQATVLMVESILKDKKLTYPCAIELQGEYGYENVVTGVPIVLGKNGAEEIIEKKLSKQEKIDFNNSVNSVKTLIKKLKENSLNQ</sequence>
<evidence type="ECO:0000256" key="7">
    <source>
        <dbReference type="RuleBase" id="RU003369"/>
    </source>
</evidence>
<dbReference type="RefSeq" id="WP_129011637.1">
    <property type="nucleotide sequence ID" value="NZ_CP053835.1"/>
</dbReference>
<feature type="binding site" evidence="5">
    <location>
        <position position="122"/>
    </location>
    <ligand>
        <name>substrate</name>
    </ligand>
</feature>
<keyword evidence="11" id="KW-1185">Reference proteome</keyword>
<dbReference type="NCBIfam" id="NF004863">
    <property type="entry name" value="PRK06223.1"/>
    <property type="match status" value="1"/>
</dbReference>
<keyword evidence="2 7" id="KW-0560">Oxidoreductase</keyword>
<organism evidence="10 11">
    <name type="scientific">Arcobacter defluvii</name>
    <dbReference type="NCBI Taxonomy" id="873191"/>
    <lineage>
        <taxon>Bacteria</taxon>
        <taxon>Pseudomonadati</taxon>
        <taxon>Campylobacterota</taxon>
        <taxon>Epsilonproteobacteria</taxon>
        <taxon>Campylobacterales</taxon>
        <taxon>Arcobacteraceae</taxon>
        <taxon>Arcobacter</taxon>
    </lineage>
</organism>
<dbReference type="InterPro" id="IPR001236">
    <property type="entry name" value="Lactate/malate_DH_N"/>
</dbReference>
<evidence type="ECO:0000313" key="10">
    <source>
        <dbReference type="EMBL" id="QKF78541.1"/>
    </source>
</evidence>
<dbReference type="KEGG" id="adz:ADFLV_2558"/>
<dbReference type="InterPro" id="IPR015955">
    <property type="entry name" value="Lactate_DH/Glyco_Ohase_4_C"/>
</dbReference>
<evidence type="ECO:0000259" key="9">
    <source>
        <dbReference type="Pfam" id="PF02866"/>
    </source>
</evidence>
<dbReference type="PRINTS" id="PR00086">
    <property type="entry name" value="LLDHDRGNASE"/>
</dbReference>
<evidence type="ECO:0000256" key="4">
    <source>
        <dbReference type="PIRSR" id="PIRSR000102-1"/>
    </source>
</evidence>
<evidence type="ECO:0000256" key="2">
    <source>
        <dbReference type="ARBA" id="ARBA00023002"/>
    </source>
</evidence>
<dbReference type="InterPro" id="IPR022383">
    <property type="entry name" value="Lactate/malate_DH_C"/>
</dbReference>
<proteinExistence type="inferred from homology"/>
<comment type="similarity">
    <text evidence="7">Belongs to the LDH/MDH superfamily.</text>
</comment>
<dbReference type="Pfam" id="PF00056">
    <property type="entry name" value="Ldh_1_N"/>
    <property type="match status" value="1"/>
</dbReference>
<name>A0AAE7BIC6_9BACT</name>
<dbReference type="GO" id="GO:0004459">
    <property type="term" value="F:L-lactate dehydrogenase (NAD+) activity"/>
    <property type="evidence" value="ECO:0007669"/>
    <property type="project" value="TreeGrafter"/>
</dbReference>
<dbReference type="EMBL" id="CP053835">
    <property type="protein sequence ID" value="QKF78541.1"/>
    <property type="molecule type" value="Genomic_DNA"/>
</dbReference>
<keyword evidence="1" id="KW-0816">Tricarboxylic acid cycle</keyword>
<feature type="binding site" evidence="6">
    <location>
        <position position="97"/>
    </location>
    <ligand>
        <name>NAD(+)</name>
        <dbReference type="ChEBI" id="CHEBI:57540"/>
    </ligand>
</feature>
<dbReference type="FunFam" id="3.40.50.720:FF:000018">
    <property type="entry name" value="Malate dehydrogenase"/>
    <property type="match status" value="1"/>
</dbReference>
<dbReference type="InterPro" id="IPR036291">
    <property type="entry name" value="NAD(P)-bd_dom_sf"/>
</dbReference>
<dbReference type="GO" id="GO:0006099">
    <property type="term" value="P:tricarboxylic acid cycle"/>
    <property type="evidence" value="ECO:0007669"/>
    <property type="project" value="UniProtKB-KW"/>
</dbReference>
<dbReference type="CDD" id="cd01339">
    <property type="entry name" value="LDH-like_MDH"/>
    <property type="match status" value="1"/>
</dbReference>
<dbReference type="GO" id="GO:0006089">
    <property type="term" value="P:lactate metabolic process"/>
    <property type="evidence" value="ECO:0007669"/>
    <property type="project" value="TreeGrafter"/>
</dbReference>
<feature type="domain" description="Lactate/malate dehydrogenase C-terminal" evidence="9">
    <location>
        <begin position="149"/>
        <end position="308"/>
    </location>
</feature>
<dbReference type="PANTHER" id="PTHR43128:SF16">
    <property type="entry name" value="L-LACTATE DEHYDROGENASE"/>
    <property type="match status" value="1"/>
</dbReference>
<dbReference type="Pfam" id="PF02866">
    <property type="entry name" value="Ldh_1_C"/>
    <property type="match status" value="1"/>
</dbReference>
<feature type="binding site" evidence="6">
    <location>
        <begin position="10"/>
        <end position="15"/>
    </location>
    <ligand>
        <name>NAD(+)</name>
        <dbReference type="ChEBI" id="CHEBI:57540"/>
    </ligand>
</feature>
<dbReference type="PIRSF" id="PIRSF000102">
    <property type="entry name" value="Lac_mal_DH"/>
    <property type="match status" value="1"/>
</dbReference>
<protein>
    <submittedName>
        <fullName evidence="10">Malate dehydrogenase, NAD-dependent</fullName>
        <ecNumber evidence="10">1.1.1.37</ecNumber>
    </submittedName>
</protein>